<dbReference type="KEGG" id="acad:UA74_09320"/>
<name>A0AAC9PRA8_9PSEU</name>
<dbReference type="Proteomes" id="UP000185511">
    <property type="component" value="Chromosome"/>
</dbReference>
<dbReference type="Pfam" id="PF16827">
    <property type="entry name" value="zf-HC3"/>
    <property type="match status" value="1"/>
</dbReference>
<keyword evidence="2" id="KW-1185">Reference proteome</keyword>
<dbReference type="AlphaFoldDB" id="A0AAC9PRA8"/>
<evidence type="ECO:0000313" key="1">
    <source>
        <dbReference type="EMBL" id="APU13928.1"/>
    </source>
</evidence>
<evidence type="ECO:0000313" key="2">
    <source>
        <dbReference type="Proteomes" id="UP000185511"/>
    </source>
</evidence>
<gene>
    <name evidence="1" type="ORF">UA74_09320</name>
</gene>
<protein>
    <submittedName>
        <fullName evidence="1">Uncharacterized protein</fullName>
    </submittedName>
</protein>
<accession>A0AAC9PRA8</accession>
<reference evidence="2" key="1">
    <citation type="submission" date="2016-06" db="EMBL/GenBank/DDBJ databases">
        <title>Complete genome sequence of Actinoalloteichus fjordicus DSM 46855 (=ADI127-17), type strain of the new species Actinoalloteichus fjordicus.</title>
        <authorList>
            <person name="Ruckert C."/>
            <person name="Nouioui I."/>
            <person name="Willmese J."/>
            <person name="van Wezel G."/>
            <person name="Klenk H.-P."/>
            <person name="Kalinowski J."/>
            <person name="Zotchev S.B."/>
        </authorList>
    </citation>
    <scope>NUCLEOTIDE SEQUENCE [LARGE SCALE GENOMIC DNA]</scope>
    <source>
        <strain evidence="2">ADI127-7</strain>
    </source>
</reference>
<dbReference type="RefSeq" id="WP_075739908.1">
    <property type="nucleotide sequence ID" value="NZ_CP016076.1"/>
</dbReference>
<sequence length="87" mass="9515">MSAETTVWWQDVPTTTREVADRHAVDIRHAGPPKSGAQVETLCGITMTVRTVRRCLGRITTCRDCQDLARQLCGLPPLESDAGGRHG</sequence>
<organism evidence="1 2">
    <name type="scientific">Actinoalloteichus fjordicus</name>
    <dbReference type="NCBI Taxonomy" id="1612552"/>
    <lineage>
        <taxon>Bacteria</taxon>
        <taxon>Bacillati</taxon>
        <taxon>Actinomycetota</taxon>
        <taxon>Actinomycetes</taxon>
        <taxon>Pseudonocardiales</taxon>
        <taxon>Pseudonocardiaceae</taxon>
        <taxon>Actinoalloteichus</taxon>
    </lineage>
</organism>
<dbReference type="EMBL" id="CP016076">
    <property type="protein sequence ID" value="APU13928.1"/>
    <property type="molecule type" value="Genomic_DNA"/>
</dbReference>
<dbReference type="InterPro" id="IPR031795">
    <property type="entry name" value="Zf-HC3"/>
</dbReference>
<proteinExistence type="predicted"/>